<feature type="transmembrane region" description="Helical" evidence="7">
    <location>
        <begin position="38"/>
        <end position="56"/>
    </location>
</feature>
<evidence type="ECO:0000256" key="3">
    <source>
        <dbReference type="ARBA" id="ARBA00022692"/>
    </source>
</evidence>
<accession>A0A0J5WB60</accession>
<dbReference type="HAMAP" id="MF_00910">
    <property type="entry name" value="FtsL"/>
    <property type="match status" value="1"/>
</dbReference>
<dbReference type="Proteomes" id="UP000076510">
    <property type="component" value="Unassembled WGS sequence"/>
</dbReference>
<gene>
    <name evidence="7 12" type="primary">ftsL</name>
    <name evidence="10" type="ORF">AF331_07005</name>
    <name evidence="11" type="ORF">AV649_01455</name>
    <name evidence="12" type="ORF">FZC83_12135</name>
</gene>
<keyword evidence="2 7" id="KW-0132">Cell division</keyword>
<dbReference type="NCBIfam" id="TIGR02209">
    <property type="entry name" value="ftsL_broad"/>
    <property type="match status" value="1"/>
</dbReference>
<reference evidence="12 15" key="5">
    <citation type="submission" date="2019-08" db="EMBL/GenBank/DDBJ databases">
        <title>Bacillus genomes from the desert of Cuatro Cienegas, Coahuila.</title>
        <authorList>
            <person name="Olmedo-Alvarez G."/>
        </authorList>
    </citation>
    <scope>NUCLEOTIDE SEQUENCE [LARGE SCALE GENOMIC DNA]</scope>
    <source>
        <strain evidence="12 15">CH108_3D</strain>
    </source>
</reference>
<feature type="region of interest" description="Disordered" evidence="9">
    <location>
        <begin position="1"/>
        <end position="28"/>
    </location>
</feature>
<reference evidence="13" key="1">
    <citation type="submission" date="2015-07" db="EMBL/GenBank/DDBJ databases">
        <title>Fjat-14235 jcm11544.</title>
        <authorList>
            <person name="Liu B."/>
            <person name="Wang J."/>
            <person name="Zhu Y."/>
            <person name="Liu G."/>
            <person name="Chen Q."/>
            <person name="Chen Z."/>
            <person name="Lan J."/>
            <person name="Che J."/>
            <person name="Ge C."/>
            <person name="Shi H."/>
            <person name="Pan Z."/>
            <person name="Liu X."/>
        </authorList>
    </citation>
    <scope>NUCLEOTIDE SEQUENCE [LARGE SCALE GENOMIC DNA]</scope>
    <source>
        <strain evidence="13">JCM 11544</strain>
    </source>
</reference>
<dbReference type="Proteomes" id="UP000322997">
    <property type="component" value="Unassembled WGS sequence"/>
</dbReference>
<evidence type="ECO:0000256" key="4">
    <source>
        <dbReference type="ARBA" id="ARBA00022989"/>
    </source>
</evidence>
<evidence type="ECO:0000256" key="6">
    <source>
        <dbReference type="ARBA" id="ARBA00023306"/>
    </source>
</evidence>
<dbReference type="GO" id="GO:0032153">
    <property type="term" value="C:cell division site"/>
    <property type="evidence" value="ECO:0007669"/>
    <property type="project" value="UniProtKB-UniRule"/>
</dbReference>
<feature type="compositionally biased region" description="Polar residues" evidence="9">
    <location>
        <begin position="1"/>
        <end position="18"/>
    </location>
</feature>
<evidence type="ECO:0000313" key="15">
    <source>
        <dbReference type="Proteomes" id="UP000322997"/>
    </source>
</evidence>
<dbReference type="OrthoDB" id="14664at2"/>
<comment type="similarity">
    <text evidence="7">Belongs to the FtsL family.</text>
</comment>
<organism evidence="10 13">
    <name type="scientific">Rossellomorea marisflavi</name>
    <dbReference type="NCBI Taxonomy" id="189381"/>
    <lineage>
        <taxon>Bacteria</taxon>
        <taxon>Bacillati</taxon>
        <taxon>Bacillota</taxon>
        <taxon>Bacilli</taxon>
        <taxon>Bacillales</taxon>
        <taxon>Bacillaceae</taxon>
        <taxon>Rossellomorea</taxon>
    </lineage>
</organism>
<evidence type="ECO:0000313" key="12">
    <source>
        <dbReference type="EMBL" id="TYS53970.1"/>
    </source>
</evidence>
<comment type="caution">
    <text evidence="10">The sequence shown here is derived from an EMBL/GenBank/DDBJ whole genome shotgun (WGS) entry which is preliminary data.</text>
</comment>
<dbReference type="GO" id="GO:0005886">
    <property type="term" value="C:plasma membrane"/>
    <property type="evidence" value="ECO:0007669"/>
    <property type="project" value="UniProtKB-SubCell"/>
</dbReference>
<sequence>MSNLARNYQTQPIETSAQPKPKRLREGRTSVITPGEKILLAAFAIMFCFFAVKIVSNEASIYQVNRELQVAEGVIDKQEKANTDLKIQVSELSAYDRILDKAKELGLNLKDKNVKVVEE</sequence>
<evidence type="ECO:0000313" key="14">
    <source>
        <dbReference type="Proteomes" id="UP000076510"/>
    </source>
</evidence>
<keyword evidence="4 7" id="KW-1133">Transmembrane helix</keyword>
<evidence type="ECO:0000256" key="7">
    <source>
        <dbReference type="HAMAP-Rule" id="MF_00910"/>
    </source>
</evidence>
<dbReference type="EMBL" id="LGUE01000001">
    <property type="protein sequence ID" value="KON92197.1"/>
    <property type="molecule type" value="Genomic_DNA"/>
</dbReference>
<proteinExistence type="inferred from homology"/>
<dbReference type="GO" id="GO:0043093">
    <property type="term" value="P:FtsZ-dependent cytokinesis"/>
    <property type="evidence" value="ECO:0007669"/>
    <property type="project" value="UniProtKB-UniRule"/>
</dbReference>
<dbReference type="EMBL" id="LQQY01000012">
    <property type="protein sequence ID" value="KZE49723.1"/>
    <property type="molecule type" value="Genomic_DNA"/>
</dbReference>
<dbReference type="Proteomes" id="UP000037405">
    <property type="component" value="Unassembled WGS sequence"/>
</dbReference>
<reference evidence="10" key="2">
    <citation type="submission" date="2015-07" db="EMBL/GenBank/DDBJ databases">
        <title>MeaNS - Measles Nucleotide Surveillance Program.</title>
        <authorList>
            <person name="Tran T."/>
            <person name="Druce J."/>
        </authorList>
    </citation>
    <scope>NUCLEOTIDE SEQUENCE</scope>
    <source>
        <strain evidence="10">JCM 11544</strain>
    </source>
</reference>
<dbReference type="EMBL" id="VTEQ01000003">
    <property type="protein sequence ID" value="TYS53970.1"/>
    <property type="molecule type" value="Genomic_DNA"/>
</dbReference>
<dbReference type="Pfam" id="PF04977">
    <property type="entry name" value="DivIC"/>
    <property type="match status" value="1"/>
</dbReference>
<keyword evidence="3 7" id="KW-0812">Transmembrane</keyword>
<name>A0A0J5WB60_9BACI</name>
<evidence type="ECO:0000313" key="10">
    <source>
        <dbReference type="EMBL" id="KON92197.1"/>
    </source>
</evidence>
<evidence type="ECO:0000256" key="8">
    <source>
        <dbReference type="NCBIfam" id="TIGR02209"/>
    </source>
</evidence>
<dbReference type="InterPro" id="IPR011922">
    <property type="entry name" value="Cell_div_FtsL"/>
</dbReference>
<dbReference type="RefSeq" id="WP_048004141.1">
    <property type="nucleotide sequence ID" value="NZ_BSED01000088.1"/>
</dbReference>
<keyword evidence="1 7" id="KW-1003">Cell membrane</keyword>
<dbReference type="PATRIC" id="fig|189381.10.peg.4204"/>
<comment type="subcellular location">
    <subcellularLocation>
        <location evidence="7">Cell membrane</location>
        <topology evidence="7">Single-pass type II membrane protein</topology>
    </subcellularLocation>
    <text evidence="7">Localizes to the division septum where it forms a ring structure.</text>
</comment>
<dbReference type="AlphaFoldDB" id="A0A0J5WB60"/>
<keyword evidence="5 7" id="KW-0472">Membrane</keyword>
<evidence type="ECO:0000256" key="1">
    <source>
        <dbReference type="ARBA" id="ARBA00022475"/>
    </source>
</evidence>
<evidence type="ECO:0000256" key="5">
    <source>
        <dbReference type="ARBA" id="ARBA00023136"/>
    </source>
</evidence>
<evidence type="ECO:0000256" key="2">
    <source>
        <dbReference type="ARBA" id="ARBA00022618"/>
    </source>
</evidence>
<evidence type="ECO:0000313" key="11">
    <source>
        <dbReference type="EMBL" id="KZE49723.1"/>
    </source>
</evidence>
<evidence type="ECO:0000256" key="9">
    <source>
        <dbReference type="SAM" id="MobiDB-lite"/>
    </source>
</evidence>
<keyword evidence="13" id="KW-1185">Reference proteome</keyword>
<keyword evidence="6 7" id="KW-0131">Cell cycle</keyword>
<comment type="function">
    <text evidence="7">Essential cell division protein.</text>
</comment>
<protein>
    <recommendedName>
        <fullName evidence="7 8">Cell division protein FtsL</fullName>
    </recommendedName>
</protein>
<dbReference type="InterPro" id="IPR007060">
    <property type="entry name" value="FtsL/DivIC"/>
</dbReference>
<reference evidence="14" key="3">
    <citation type="submission" date="2016-01" db="EMBL/GenBank/DDBJ databases">
        <title>Whole genome sequencing of Bhargavaea cecembensis T14.</title>
        <authorList>
            <person name="Hong K.W."/>
        </authorList>
    </citation>
    <scope>NUCLEOTIDE SEQUENCE [LARGE SCALE GENOMIC DNA]</scope>
    <source>
        <strain evidence="14">M19</strain>
    </source>
</reference>
<dbReference type="STRING" id="189381.GCA_900166615_02875"/>
<evidence type="ECO:0000313" key="13">
    <source>
        <dbReference type="Proteomes" id="UP000037405"/>
    </source>
</evidence>
<dbReference type="GeneID" id="89534317"/>
<reference evidence="11" key="4">
    <citation type="submission" date="2016-01" db="EMBL/GenBank/DDBJ databases">
        <authorList>
            <person name="McClelland M."/>
            <person name="Jain A."/>
            <person name="Saraogi P."/>
            <person name="Mendelson R."/>
            <person name="Westerman R."/>
            <person name="SanMiguel P."/>
            <person name="Csonka L."/>
        </authorList>
    </citation>
    <scope>NUCLEOTIDE SEQUENCE</scope>
    <source>
        <strain evidence="11">M19</strain>
    </source>
</reference>